<dbReference type="Pfam" id="PF00037">
    <property type="entry name" value="Fer4"/>
    <property type="match status" value="1"/>
</dbReference>
<accession>G8QY09</accession>
<dbReference type="GO" id="GO:0051536">
    <property type="term" value="F:iron-sulfur cluster binding"/>
    <property type="evidence" value="ECO:0007669"/>
    <property type="project" value="UniProtKB-KW"/>
</dbReference>
<name>G8QY09_SPHPG</name>
<dbReference type="Gene3D" id="3.40.50.360">
    <property type="match status" value="1"/>
</dbReference>
<dbReference type="STRING" id="158190.SpiGrapes_0672"/>
<evidence type="ECO:0000256" key="1">
    <source>
        <dbReference type="ARBA" id="ARBA00022723"/>
    </source>
</evidence>
<dbReference type="PROSITE" id="PS00198">
    <property type="entry name" value="4FE4S_FER_1"/>
    <property type="match status" value="1"/>
</dbReference>
<dbReference type="InterPro" id="IPR017896">
    <property type="entry name" value="4Fe4S_Fe-S-bd"/>
</dbReference>
<evidence type="ECO:0000256" key="2">
    <source>
        <dbReference type="ARBA" id="ARBA00023004"/>
    </source>
</evidence>
<organism evidence="5 6">
    <name type="scientific">Sphaerochaeta pleomorpha (strain ATCC BAA-1885 / DSM 22778 / Grapes)</name>
    <dbReference type="NCBI Taxonomy" id="158190"/>
    <lineage>
        <taxon>Bacteria</taxon>
        <taxon>Pseudomonadati</taxon>
        <taxon>Spirochaetota</taxon>
        <taxon>Spirochaetia</taxon>
        <taxon>Spirochaetales</taxon>
        <taxon>Sphaerochaetaceae</taxon>
        <taxon>Sphaerochaeta</taxon>
    </lineage>
</organism>
<dbReference type="EMBL" id="CP003155">
    <property type="protein sequence ID" value="AEV28514.1"/>
    <property type="molecule type" value="Genomic_DNA"/>
</dbReference>
<evidence type="ECO:0000313" key="5">
    <source>
        <dbReference type="EMBL" id="AEV28514.1"/>
    </source>
</evidence>
<dbReference type="AlphaFoldDB" id="G8QY09"/>
<keyword evidence="1" id="KW-0479">Metal-binding</keyword>
<gene>
    <name evidence="5" type="ordered locus">SpiGrapes_0672</name>
</gene>
<dbReference type="RefSeq" id="WP_014269363.1">
    <property type="nucleotide sequence ID" value="NC_016633.1"/>
</dbReference>
<feature type="domain" description="4Fe-4S ferredoxin-type" evidence="4">
    <location>
        <begin position="171"/>
        <end position="200"/>
    </location>
</feature>
<keyword evidence="6" id="KW-1185">Reference proteome</keyword>
<evidence type="ECO:0000313" key="6">
    <source>
        <dbReference type="Proteomes" id="UP000005632"/>
    </source>
</evidence>
<keyword evidence="3" id="KW-0411">Iron-sulfur</keyword>
<sequence length="247" mass="27265">MNIACICFSPTGHSKTCALAVAQSMKKGFDLFDVTLVKDRKDFLVFKETLLIIAFPVYAGRVPALFASYLVSHLTCQNCSALAIATYGNRDYDDALVEIEDILAGKDVPLLGAATIVTQHSFTDKVGFKRPDIEDFHVLDKLAALAPNLSEKVLLKGNRPYRTGIVCPDPPYMSVANDCCIHCNRCLAVCPTDALKTKDPALCIHCCACVKSCSRQARTFVDERFLGTVQRLETNCQNRRESELFTN</sequence>
<dbReference type="InterPro" id="IPR017900">
    <property type="entry name" value="4Fe4S_Fe_S_CS"/>
</dbReference>
<evidence type="ECO:0000256" key="3">
    <source>
        <dbReference type="ARBA" id="ARBA00023014"/>
    </source>
</evidence>
<evidence type="ECO:0000259" key="4">
    <source>
        <dbReference type="PROSITE" id="PS51379"/>
    </source>
</evidence>
<proteinExistence type="predicted"/>
<protein>
    <recommendedName>
        <fullName evidence="4">4Fe-4S ferredoxin-type domain-containing protein</fullName>
    </recommendedName>
</protein>
<dbReference type="KEGG" id="sgp:SpiGrapes_0672"/>
<dbReference type="GO" id="GO:0046872">
    <property type="term" value="F:metal ion binding"/>
    <property type="evidence" value="ECO:0007669"/>
    <property type="project" value="UniProtKB-KW"/>
</dbReference>
<reference evidence="5 6" key="1">
    <citation type="submission" date="2011-11" db="EMBL/GenBank/DDBJ databases">
        <title>Complete sequence of Spirochaeta sp. grapes.</title>
        <authorList>
            <consortium name="US DOE Joint Genome Institute"/>
            <person name="Lucas S."/>
            <person name="Han J."/>
            <person name="Lapidus A."/>
            <person name="Cheng J.-F."/>
            <person name="Goodwin L."/>
            <person name="Pitluck S."/>
            <person name="Peters L."/>
            <person name="Ovchinnikova G."/>
            <person name="Munk A.C."/>
            <person name="Detter J.C."/>
            <person name="Han C."/>
            <person name="Tapia R."/>
            <person name="Land M."/>
            <person name="Hauser L."/>
            <person name="Kyrpides N."/>
            <person name="Ivanova N."/>
            <person name="Pagani I."/>
            <person name="Ritalahtilisa K."/>
            <person name="Loeffler F."/>
            <person name="Woyke T."/>
        </authorList>
    </citation>
    <scope>NUCLEOTIDE SEQUENCE [LARGE SCALE GENOMIC DNA]</scope>
    <source>
        <strain evidence="6">ATCC BAA-1885 / DSM 22778 / Grapes</strain>
    </source>
</reference>
<dbReference type="HOGENOM" id="CLU_069541_0_0_12"/>
<dbReference type="PROSITE" id="PS51379">
    <property type="entry name" value="4FE4S_FER_2"/>
    <property type="match status" value="1"/>
</dbReference>
<dbReference type="OrthoDB" id="9813995at2"/>
<dbReference type="SUPFAM" id="SSF54862">
    <property type="entry name" value="4Fe-4S ferredoxins"/>
    <property type="match status" value="1"/>
</dbReference>
<dbReference type="SUPFAM" id="SSF52218">
    <property type="entry name" value="Flavoproteins"/>
    <property type="match status" value="1"/>
</dbReference>
<dbReference type="eggNOG" id="COG1148">
    <property type="taxonomic scope" value="Bacteria"/>
</dbReference>
<keyword evidence="2" id="KW-0408">Iron</keyword>
<dbReference type="InterPro" id="IPR029039">
    <property type="entry name" value="Flavoprotein-like_sf"/>
</dbReference>
<dbReference type="Proteomes" id="UP000005632">
    <property type="component" value="Chromosome"/>
</dbReference>